<keyword evidence="12 19" id="KW-0829">Tyrosine-protein kinase</keyword>
<dbReference type="InterPro" id="IPR011009">
    <property type="entry name" value="Kinase-like_dom_sf"/>
</dbReference>
<feature type="signal peptide" evidence="25">
    <location>
        <begin position="1"/>
        <end position="18"/>
    </location>
</feature>
<feature type="domain" description="Protein kinase" evidence="26">
    <location>
        <begin position="470"/>
        <end position="749"/>
    </location>
</feature>
<evidence type="ECO:0000256" key="24">
    <source>
        <dbReference type="SAM" id="Phobius"/>
    </source>
</evidence>
<dbReference type="FunFam" id="2.60.40.10:FF:000020">
    <property type="entry name" value="Fibroblast growth factor receptor"/>
    <property type="match status" value="1"/>
</dbReference>
<evidence type="ECO:0000256" key="25">
    <source>
        <dbReference type="SAM" id="SignalP"/>
    </source>
</evidence>
<dbReference type="InterPro" id="IPR007110">
    <property type="entry name" value="Ig-like_dom"/>
</dbReference>
<keyword evidence="4 24" id="KW-0812">Transmembrane</keyword>
<keyword evidence="7 19" id="KW-0547">Nucleotide-binding</keyword>
<dbReference type="EMBL" id="LC379614">
    <property type="protein sequence ID" value="BBD75251.1"/>
    <property type="molecule type" value="mRNA"/>
</dbReference>
<evidence type="ECO:0000256" key="2">
    <source>
        <dbReference type="ARBA" id="ARBA00022553"/>
    </source>
</evidence>
<dbReference type="InterPro" id="IPR016248">
    <property type="entry name" value="FGF_rcpt_fam"/>
</dbReference>
<evidence type="ECO:0000256" key="12">
    <source>
        <dbReference type="ARBA" id="ARBA00023137"/>
    </source>
</evidence>
<feature type="binding site" evidence="21">
    <location>
        <begin position="552"/>
        <end position="554"/>
    </location>
    <ligand>
        <name>ATP</name>
        <dbReference type="ChEBI" id="CHEBI:30616"/>
    </ligand>
</feature>
<keyword evidence="9 19" id="KW-0067">ATP-binding</keyword>
<feature type="active site" description="Proton acceptor" evidence="20">
    <location>
        <position position="614"/>
    </location>
</feature>
<feature type="disulfide bond" evidence="22">
    <location>
        <begin position="276"/>
        <end position="338"/>
    </location>
</feature>
<dbReference type="Pfam" id="PF07714">
    <property type="entry name" value="PK_Tyr_Ser-Thr"/>
    <property type="match status" value="1"/>
</dbReference>
<gene>
    <name evidence="28" type="primary">FGFR-a</name>
</gene>
<keyword evidence="13 22" id="KW-1015">Disulfide bond</keyword>
<evidence type="ECO:0000259" key="27">
    <source>
        <dbReference type="PROSITE" id="PS50835"/>
    </source>
</evidence>
<dbReference type="Gene3D" id="2.60.40.10">
    <property type="entry name" value="Immunoglobulins"/>
    <property type="match status" value="3"/>
</dbReference>
<comment type="similarity">
    <text evidence="19">Belongs to the protein kinase superfamily. Tyr protein kinase family. Fibroblast growth factor receptor subfamily.</text>
</comment>
<feature type="domain" description="Ig-like" evidence="27">
    <location>
        <begin position="35"/>
        <end position="125"/>
    </location>
</feature>
<keyword evidence="14 19" id="KW-0675">Receptor</keyword>
<dbReference type="InterPro" id="IPR020635">
    <property type="entry name" value="Tyr_kinase_cat_dom"/>
</dbReference>
<feature type="disulfide bond" evidence="22">
    <location>
        <begin position="180"/>
        <end position="229"/>
    </location>
</feature>
<dbReference type="PROSITE" id="PS50835">
    <property type="entry name" value="IG_LIKE"/>
    <property type="match status" value="3"/>
</dbReference>
<keyword evidence="11 19" id="KW-0472">Membrane</keyword>
<dbReference type="OrthoDB" id="5984265at2759"/>
<evidence type="ECO:0000256" key="8">
    <source>
        <dbReference type="ARBA" id="ARBA00022777"/>
    </source>
</evidence>
<keyword evidence="5 25" id="KW-0732">Signal</keyword>
<dbReference type="PIRSF" id="PIRSF000628">
    <property type="entry name" value="FGFR"/>
    <property type="match status" value="1"/>
</dbReference>
<evidence type="ECO:0000256" key="20">
    <source>
        <dbReference type="PIRSR" id="PIRSR000628-1"/>
    </source>
</evidence>
<name>A0A2Z6DTK5_PARTP</name>
<keyword evidence="15" id="KW-0325">Glycoprotein</keyword>
<dbReference type="GO" id="GO:0043235">
    <property type="term" value="C:receptor complex"/>
    <property type="evidence" value="ECO:0007669"/>
    <property type="project" value="TreeGrafter"/>
</dbReference>
<dbReference type="PROSITE" id="PS00109">
    <property type="entry name" value="PROTEIN_KINASE_TYR"/>
    <property type="match status" value="1"/>
</dbReference>
<evidence type="ECO:0000256" key="3">
    <source>
        <dbReference type="ARBA" id="ARBA00022679"/>
    </source>
</evidence>
<dbReference type="PROSITE" id="PS00107">
    <property type="entry name" value="PROTEIN_KINASE_ATP"/>
    <property type="match status" value="1"/>
</dbReference>
<evidence type="ECO:0000259" key="26">
    <source>
        <dbReference type="PROSITE" id="PS50011"/>
    </source>
</evidence>
<protein>
    <recommendedName>
        <fullName evidence="19">Fibroblast growth factor receptor</fullName>
        <ecNumber evidence="19">2.7.10.1</ecNumber>
    </recommendedName>
</protein>
<sequence>MLFLVTVILGLLFIRIDAEENETLSSLIIKSPASPKFRDENIPNYFEVPFGQKVKFRCPVTGNPRPTVEYLFLNGNDSIKVNTSENRKFSKNSLTVENVSFSDEGIYSCRAFNIYGEISKNFTLKVVIEKDVYHQDEPDEDVFTRTLRSGEHFAPYFTQPSKMEVTLLARPAGSSVVLKCPSSGKPLPSIVWRKNAQNLIQDSNRRIQFRKWSMIIDHLIVSDTGKYDCIVSNSLGSINYTYELEIHERIPHKPIFRDGFPANQTVHLGERARFECSFISDLQPRFRWLRHYKVNGSFADSSEIPYVEPVQSTDPNVTDPHILILDNVTYEDQGWITCLAGNSIGVSYRSAFLTVLPPPDETVAEQKPNLFDFRNPLLVALSVTFFLILPLIIIALVCICRHRYRMRAKEMKQVIVTKKIILEHRQDETNSLIPFVKIDYNVVTKTVGCTDVPKFELPEDPIYEFPRENIILGNLLGEGAFGQVRKAIAHGINKPGEPTTVAVKMLKQNHVDSEMAVLVKEMEVMKNIGKHLNIVSLLGCCTKGGPLYVLVEYASKGCLKDYLRAHRNPDGYQEPIGINGETPKSLTLKNLLSFAYQSARGLEYLISKNCIHRDIAARNVLLTEDGIIKIVDFGLARDIQNNDYYRKTTSGILPIKWMSPESLLNRIFSPESDVWSYGVLIWEIFSLGASPYPTIPYEKMFQKLRNGHRMAKPDQCPSSVYGIMLDCWNYEPKARPNFQTIAKKLDRILLDSLEEANQVYLELDFPVLSTPENSTSGDVH</sequence>
<dbReference type="InterPro" id="IPR001245">
    <property type="entry name" value="Ser-Thr/Tyr_kinase_cat_dom"/>
</dbReference>
<comment type="catalytic activity">
    <reaction evidence="17 19">
        <text>L-tyrosyl-[protein] + ATP = O-phospho-L-tyrosyl-[protein] + ADP + H(+)</text>
        <dbReference type="Rhea" id="RHEA:10596"/>
        <dbReference type="Rhea" id="RHEA-COMP:10136"/>
        <dbReference type="Rhea" id="RHEA-COMP:20101"/>
        <dbReference type="ChEBI" id="CHEBI:15378"/>
        <dbReference type="ChEBI" id="CHEBI:30616"/>
        <dbReference type="ChEBI" id="CHEBI:46858"/>
        <dbReference type="ChEBI" id="CHEBI:61978"/>
        <dbReference type="ChEBI" id="CHEBI:456216"/>
        <dbReference type="EC" id="2.7.10.1"/>
    </reaction>
</comment>
<dbReference type="InterPro" id="IPR003598">
    <property type="entry name" value="Ig_sub2"/>
</dbReference>
<dbReference type="SMART" id="SM00219">
    <property type="entry name" value="TyrKc"/>
    <property type="match status" value="1"/>
</dbReference>
<dbReference type="FunFam" id="2.60.40.10:FF:000032">
    <property type="entry name" value="palladin isoform X1"/>
    <property type="match status" value="1"/>
</dbReference>
<feature type="transmembrane region" description="Helical" evidence="24">
    <location>
        <begin position="377"/>
        <end position="399"/>
    </location>
</feature>
<evidence type="ECO:0000256" key="11">
    <source>
        <dbReference type="ARBA" id="ARBA00023136"/>
    </source>
</evidence>
<reference evidence="28" key="1">
    <citation type="submission" date="2018-04" db="EMBL/GenBank/DDBJ databases">
        <title>Early embryogenesis of the spider.</title>
        <authorList>
            <person name="Akiyama-Oda Y."/>
            <person name="Oda H."/>
        </authorList>
    </citation>
    <scope>NUCLEOTIDE SEQUENCE</scope>
</reference>
<comment type="subcellular location">
    <subcellularLocation>
        <location evidence="1">Membrane</location>
        <topology evidence="1">Single-pass membrane protein</topology>
    </subcellularLocation>
</comment>
<accession>A0A2Z6DTK5</accession>
<proteinExistence type="evidence at transcript level"/>
<dbReference type="GO" id="GO:0005886">
    <property type="term" value="C:plasma membrane"/>
    <property type="evidence" value="ECO:0007669"/>
    <property type="project" value="TreeGrafter"/>
</dbReference>
<keyword evidence="2" id="KW-0597">Phosphoprotein</keyword>
<feature type="binding site" evidence="21">
    <location>
        <begin position="476"/>
        <end position="482"/>
    </location>
    <ligand>
        <name>ATP</name>
        <dbReference type="ChEBI" id="CHEBI:30616"/>
    </ligand>
</feature>
<evidence type="ECO:0000256" key="21">
    <source>
        <dbReference type="PIRSR" id="PIRSR000628-2"/>
    </source>
</evidence>
<organism evidence="28">
    <name type="scientific">Parasteatoda tepidariorum</name>
    <name type="common">Common house spider</name>
    <name type="synonym">Achaearanea tepidariorum</name>
    <dbReference type="NCBI Taxonomy" id="114398"/>
    <lineage>
        <taxon>Eukaryota</taxon>
        <taxon>Metazoa</taxon>
        <taxon>Ecdysozoa</taxon>
        <taxon>Arthropoda</taxon>
        <taxon>Chelicerata</taxon>
        <taxon>Arachnida</taxon>
        <taxon>Araneae</taxon>
        <taxon>Araneomorphae</taxon>
        <taxon>Entelegynae</taxon>
        <taxon>Araneoidea</taxon>
        <taxon>Theridiidae</taxon>
        <taxon>Parasteatoda</taxon>
    </lineage>
</organism>
<evidence type="ECO:0000256" key="17">
    <source>
        <dbReference type="ARBA" id="ARBA00051243"/>
    </source>
</evidence>
<evidence type="ECO:0000256" key="5">
    <source>
        <dbReference type="ARBA" id="ARBA00022729"/>
    </source>
</evidence>
<dbReference type="GO" id="GO:0008284">
    <property type="term" value="P:positive regulation of cell population proliferation"/>
    <property type="evidence" value="ECO:0007669"/>
    <property type="project" value="InterPro"/>
</dbReference>
<evidence type="ECO:0000256" key="10">
    <source>
        <dbReference type="ARBA" id="ARBA00022989"/>
    </source>
</evidence>
<dbReference type="SUPFAM" id="SSF48726">
    <property type="entry name" value="Immunoglobulin"/>
    <property type="match status" value="3"/>
</dbReference>
<keyword evidence="3 19" id="KW-0808">Transferase</keyword>
<evidence type="ECO:0000256" key="7">
    <source>
        <dbReference type="ARBA" id="ARBA00022741"/>
    </source>
</evidence>
<dbReference type="SUPFAM" id="SSF56112">
    <property type="entry name" value="Protein kinase-like (PK-like)"/>
    <property type="match status" value="1"/>
</dbReference>
<dbReference type="InterPro" id="IPR036179">
    <property type="entry name" value="Ig-like_dom_sf"/>
</dbReference>
<dbReference type="SMART" id="SM00408">
    <property type="entry name" value="IGc2"/>
    <property type="match status" value="3"/>
</dbReference>
<dbReference type="PANTHER" id="PTHR24416:SF550">
    <property type="entry name" value="FIBROBLAST GROWTH FACTOR RECEPTOR HOMOLOG 1-RELATED"/>
    <property type="match status" value="1"/>
</dbReference>
<dbReference type="InterPro" id="IPR050122">
    <property type="entry name" value="RTK"/>
</dbReference>
<feature type="binding site" evidence="21">
    <location>
        <position position="632"/>
    </location>
    <ligand>
        <name>ATP</name>
        <dbReference type="ChEBI" id="CHEBI:30616"/>
    </ligand>
</feature>
<feature type="domain" description="Ig-like" evidence="27">
    <location>
        <begin position="155"/>
        <end position="245"/>
    </location>
</feature>
<dbReference type="GO" id="GO:0005524">
    <property type="term" value="F:ATP binding"/>
    <property type="evidence" value="ECO:0007669"/>
    <property type="project" value="UniProtKB-UniRule"/>
</dbReference>
<evidence type="ECO:0000313" key="28">
    <source>
        <dbReference type="EMBL" id="BBD75251.1"/>
    </source>
</evidence>
<keyword evidence="6" id="KW-0677">Repeat</keyword>
<dbReference type="FunFam" id="1.10.510.10:FF:000007">
    <property type="entry name" value="Fibroblast growth factor receptor"/>
    <property type="match status" value="1"/>
</dbReference>
<dbReference type="AlphaFoldDB" id="A0A2Z6DTK5"/>
<dbReference type="Gene3D" id="3.30.200.20">
    <property type="entry name" value="Phosphorylase Kinase, domain 1"/>
    <property type="match status" value="1"/>
</dbReference>
<dbReference type="FunFam" id="2.60.40.10:FF:000016">
    <property type="entry name" value="Fibroblast growth factor receptor"/>
    <property type="match status" value="1"/>
</dbReference>
<dbReference type="Pfam" id="PF07679">
    <property type="entry name" value="I-set"/>
    <property type="match status" value="3"/>
</dbReference>
<dbReference type="PANTHER" id="PTHR24416">
    <property type="entry name" value="TYROSINE-PROTEIN KINASE RECEPTOR"/>
    <property type="match status" value="1"/>
</dbReference>
<evidence type="ECO:0000256" key="9">
    <source>
        <dbReference type="ARBA" id="ARBA00022840"/>
    </source>
</evidence>
<dbReference type="Gene3D" id="1.10.510.10">
    <property type="entry name" value="Transferase(Phosphotransferase) domain 1"/>
    <property type="match status" value="1"/>
</dbReference>
<evidence type="ECO:0000256" key="6">
    <source>
        <dbReference type="ARBA" id="ARBA00022737"/>
    </source>
</evidence>
<evidence type="ECO:0000256" key="4">
    <source>
        <dbReference type="ARBA" id="ARBA00022692"/>
    </source>
</evidence>
<evidence type="ECO:0000256" key="15">
    <source>
        <dbReference type="ARBA" id="ARBA00023180"/>
    </source>
</evidence>
<feature type="binding site" evidence="21 23">
    <location>
        <position position="504"/>
    </location>
    <ligand>
        <name>ATP</name>
        <dbReference type="ChEBI" id="CHEBI:30616"/>
    </ligand>
</feature>
<dbReference type="SMART" id="SM00409">
    <property type="entry name" value="IG"/>
    <property type="match status" value="3"/>
</dbReference>
<dbReference type="InterPro" id="IPR013098">
    <property type="entry name" value="Ig_I-set"/>
</dbReference>
<dbReference type="GO" id="GO:0005007">
    <property type="term" value="F:fibroblast growth factor receptor activity"/>
    <property type="evidence" value="ECO:0007669"/>
    <property type="project" value="InterPro"/>
</dbReference>
<evidence type="ECO:0000256" key="16">
    <source>
        <dbReference type="ARBA" id="ARBA00023319"/>
    </source>
</evidence>
<dbReference type="EC" id="2.7.10.1" evidence="19"/>
<evidence type="ECO:0000256" key="18">
    <source>
        <dbReference type="ARBA" id="ARBA00056965"/>
    </source>
</evidence>
<dbReference type="InterPro" id="IPR000719">
    <property type="entry name" value="Prot_kinase_dom"/>
</dbReference>
<keyword evidence="16" id="KW-0393">Immunoglobulin domain</keyword>
<comment type="function">
    <text evidence="18">Receptor for basic fibroblast growth factor.</text>
</comment>
<evidence type="ECO:0000256" key="13">
    <source>
        <dbReference type="ARBA" id="ARBA00023157"/>
    </source>
</evidence>
<dbReference type="InterPro" id="IPR008266">
    <property type="entry name" value="Tyr_kinase_AS"/>
</dbReference>
<evidence type="ECO:0000256" key="19">
    <source>
        <dbReference type="PIRNR" id="PIRNR000628"/>
    </source>
</evidence>
<feature type="chain" id="PRO_5016373065" description="Fibroblast growth factor receptor" evidence="25">
    <location>
        <begin position="19"/>
        <end position="780"/>
    </location>
</feature>
<dbReference type="FunFam" id="3.30.200.20:FF:000593">
    <property type="entry name" value="Predicted protein"/>
    <property type="match status" value="1"/>
</dbReference>
<dbReference type="InterPro" id="IPR017441">
    <property type="entry name" value="Protein_kinase_ATP_BS"/>
</dbReference>
<dbReference type="PROSITE" id="PS50011">
    <property type="entry name" value="PROTEIN_KINASE_DOM"/>
    <property type="match status" value="1"/>
</dbReference>
<evidence type="ECO:0000256" key="1">
    <source>
        <dbReference type="ARBA" id="ARBA00004167"/>
    </source>
</evidence>
<evidence type="ECO:0000256" key="22">
    <source>
        <dbReference type="PIRSR" id="PIRSR000628-3"/>
    </source>
</evidence>
<dbReference type="InterPro" id="IPR013783">
    <property type="entry name" value="Ig-like_fold"/>
</dbReference>
<keyword evidence="8 19" id="KW-0418">Kinase</keyword>
<evidence type="ECO:0000256" key="23">
    <source>
        <dbReference type="PROSITE-ProRule" id="PRU10141"/>
    </source>
</evidence>
<dbReference type="InterPro" id="IPR003599">
    <property type="entry name" value="Ig_sub"/>
</dbReference>
<feature type="binding site" evidence="21">
    <location>
        <position position="618"/>
    </location>
    <ligand>
        <name>ATP</name>
        <dbReference type="ChEBI" id="CHEBI:30616"/>
    </ligand>
</feature>
<dbReference type="PRINTS" id="PR00109">
    <property type="entry name" value="TYRKINASE"/>
</dbReference>
<feature type="domain" description="Ig-like" evidence="27">
    <location>
        <begin position="251"/>
        <end position="354"/>
    </location>
</feature>
<feature type="disulfide bond" evidence="22">
    <location>
        <begin position="58"/>
        <end position="109"/>
    </location>
</feature>
<keyword evidence="10 24" id="KW-1133">Transmembrane helix</keyword>
<evidence type="ECO:0000256" key="14">
    <source>
        <dbReference type="ARBA" id="ARBA00023170"/>
    </source>
</evidence>